<dbReference type="EMBL" id="KN846951">
    <property type="protein sequence ID" value="KIV84509.1"/>
    <property type="molecule type" value="Genomic_DNA"/>
</dbReference>
<feature type="region of interest" description="Disordered" evidence="1">
    <location>
        <begin position="971"/>
        <end position="1005"/>
    </location>
</feature>
<feature type="region of interest" description="Disordered" evidence="1">
    <location>
        <begin position="757"/>
        <end position="795"/>
    </location>
</feature>
<keyword evidence="2" id="KW-1133">Transmembrane helix</keyword>
<feature type="compositionally biased region" description="Basic and acidic residues" evidence="1">
    <location>
        <begin position="760"/>
        <end position="770"/>
    </location>
</feature>
<feature type="region of interest" description="Disordered" evidence="1">
    <location>
        <begin position="398"/>
        <end position="616"/>
    </location>
</feature>
<feature type="compositionally biased region" description="Polar residues" evidence="1">
    <location>
        <begin position="438"/>
        <end position="454"/>
    </location>
</feature>
<feature type="region of interest" description="Disordered" evidence="1">
    <location>
        <begin position="242"/>
        <end position="276"/>
    </location>
</feature>
<feature type="compositionally biased region" description="Basic and acidic residues" evidence="1">
    <location>
        <begin position="92"/>
        <end position="103"/>
    </location>
</feature>
<name>A0A0D1YSW6_9EURO</name>
<feature type="transmembrane region" description="Helical" evidence="2">
    <location>
        <begin position="1130"/>
        <end position="1151"/>
    </location>
</feature>
<dbReference type="HOGENOM" id="CLU_271693_0_0_1"/>
<feature type="compositionally biased region" description="Polar residues" evidence="1">
    <location>
        <begin position="58"/>
        <end position="74"/>
    </location>
</feature>
<feature type="compositionally biased region" description="Basic residues" evidence="1">
    <location>
        <begin position="78"/>
        <end position="90"/>
    </location>
</feature>
<reference evidence="3 4" key="1">
    <citation type="submission" date="2015-01" db="EMBL/GenBank/DDBJ databases">
        <title>The Genome Sequence of Exophiala sideris CBS121828.</title>
        <authorList>
            <consortium name="The Broad Institute Genomics Platform"/>
            <person name="Cuomo C."/>
            <person name="de Hoog S."/>
            <person name="Gorbushina A."/>
            <person name="Stielow B."/>
            <person name="Teixiera M."/>
            <person name="Abouelleil A."/>
            <person name="Chapman S.B."/>
            <person name="Priest M."/>
            <person name="Young S.K."/>
            <person name="Wortman J."/>
            <person name="Nusbaum C."/>
            <person name="Birren B."/>
        </authorList>
    </citation>
    <scope>NUCLEOTIDE SEQUENCE [LARGE SCALE GENOMIC DNA]</scope>
    <source>
        <strain evidence="3 4">CBS 121828</strain>
    </source>
</reference>
<gene>
    <name evidence="3" type="ORF">PV11_00284</name>
</gene>
<feature type="transmembrane region" description="Helical" evidence="2">
    <location>
        <begin position="1157"/>
        <end position="1176"/>
    </location>
</feature>
<feature type="region of interest" description="Disordered" evidence="1">
    <location>
        <begin position="52"/>
        <end position="141"/>
    </location>
</feature>
<evidence type="ECO:0000256" key="2">
    <source>
        <dbReference type="SAM" id="Phobius"/>
    </source>
</evidence>
<dbReference type="Proteomes" id="UP000053599">
    <property type="component" value="Unassembled WGS sequence"/>
</dbReference>
<feature type="region of interest" description="Disordered" evidence="1">
    <location>
        <begin position="690"/>
        <end position="709"/>
    </location>
</feature>
<feature type="compositionally biased region" description="Basic and acidic residues" evidence="1">
    <location>
        <begin position="327"/>
        <end position="344"/>
    </location>
</feature>
<dbReference type="AlphaFoldDB" id="A0A0D1YSW6"/>
<sequence>MNPSTSFFLSVPRRPHRNTLLSTVSPLNSAQESAIHQRRAHNTLLISQHVQHTRKSDLIQNTRDPTETQRTVSNDHSKFKHTTRIARSRLRLPSDDSRSESRENQPSILIDSEPSISLATTQGVDPQSIPSEHHKSKLGETTRRARFVDTSDCSNMHRPVHRDDYLLARGANPRTGVITPGAHSASSSIDYYEDAPARGSGPQGRWRQKGEQWVNSDLGRMTPPKQRHQGPYPYTLRTPRRLASGDMNSSMGDSVHVLRPPGPQQAAPRDLPPDTSATFRLLKHSEGIDIYPEISFSDINKPLPLEEPNEDSALRRKAVGSPPNKMSMDHGSEVQGRRNDSEETVLRTPRFQLDLRTSSAPVPARVRNITPLDKDKDLPTLPRDSDASLIKEYQTIATQNPFLDPPKMNPTTDGPDSRTSNTSGRPPVEKDLPCLPMNSGQFQWNQAATPNRQTPLEEKRISPKTLPTSDMETPKGPRGGDPAYPFVRTARQTHPAPHTKVRNDSLGGKAMPIPTYDNPPKHQSPPLVRTSLTRAEGPRSMPAPATRPPDRPPRGPDPSPLSTTTTSIDITMGNPAFPRQLQGGPRPSMAEPRTMNPGRPSMPRRPPPPAASSIFMNTGMNMSMDSMMPVPLPRTRPRQNNHQPVQMRAEGMYAFPRQGPRLSGSYTSDTMFQQRRPVDLESITIPSPVERQSELMPPPLKPRLPSNQGRQTILDMSTDRTEEVMSGLGLTRKCSRCHNGFVDVKQRNIDGAIRTSVHQKAGDEANEGSKKSHPVGSPLPEVPEEVDPSAHEATSNEVMKVHQNQNVDTPEDDHDICCPGCCKEDCHESCLGQPSPSTMSSPTKSIWSDIQSPSSASEFEDWEDNGAFKTPKKPGKAVQDLSVSTKLSPKHVNLKDDKKARQKLADIGSAESSPVELSAQPRTPSSPYKDRPVEYAGLALAAAISATRPANPFEDPKDALAAALSATGSSSPKIYGPGLHKRQRSLSSPAIAPVTSSRKSSETRVKRTASISRLRVLTPVGLSISCSGSPKSRSTSARSVTTLELQVPSLESFGGGAIGEMVVGSFEATKIWIADHPQIMKVGWEALERGWQMAQITLVTGTRLWAVVFVYSRTGKLKLNVAKGETAGGFMFDCARSLVYLLLFAAVAAFFIRTLRIVLGVVGIVGWLFQAVFWVVKQVIGLGATR</sequence>
<keyword evidence="2" id="KW-0812">Transmembrane</keyword>
<organism evidence="3 4">
    <name type="scientific">Exophiala sideris</name>
    <dbReference type="NCBI Taxonomy" id="1016849"/>
    <lineage>
        <taxon>Eukaryota</taxon>
        <taxon>Fungi</taxon>
        <taxon>Dikarya</taxon>
        <taxon>Ascomycota</taxon>
        <taxon>Pezizomycotina</taxon>
        <taxon>Eurotiomycetes</taxon>
        <taxon>Chaetothyriomycetidae</taxon>
        <taxon>Chaetothyriales</taxon>
        <taxon>Herpotrichiellaceae</taxon>
        <taxon>Exophiala</taxon>
    </lineage>
</organism>
<protein>
    <submittedName>
        <fullName evidence="3">Uncharacterized protein</fullName>
    </submittedName>
</protein>
<feature type="compositionally biased region" description="Low complexity" evidence="1">
    <location>
        <begin position="560"/>
        <end position="571"/>
    </location>
</feature>
<feature type="compositionally biased region" description="Polar residues" evidence="1">
    <location>
        <begin position="846"/>
        <end position="857"/>
    </location>
</feature>
<accession>A0A0D1YSW6</accession>
<feature type="region of interest" description="Disordered" evidence="1">
    <location>
        <begin position="904"/>
        <end position="931"/>
    </location>
</feature>
<evidence type="ECO:0000313" key="4">
    <source>
        <dbReference type="Proteomes" id="UP000053599"/>
    </source>
</evidence>
<feature type="compositionally biased region" description="Polar residues" evidence="1">
    <location>
        <begin position="409"/>
        <end position="424"/>
    </location>
</feature>
<keyword evidence="2" id="KW-0472">Membrane</keyword>
<evidence type="ECO:0000256" key="1">
    <source>
        <dbReference type="SAM" id="MobiDB-lite"/>
    </source>
</evidence>
<feature type="compositionally biased region" description="Polar residues" evidence="1">
    <location>
        <begin position="114"/>
        <end position="130"/>
    </location>
</feature>
<dbReference type="STRING" id="1016849.A0A0D1YSW6"/>
<proteinExistence type="predicted"/>
<feature type="compositionally biased region" description="Low complexity" evidence="1">
    <location>
        <begin position="834"/>
        <end position="845"/>
    </location>
</feature>
<feature type="compositionally biased region" description="Basic and acidic residues" evidence="1">
    <location>
        <begin position="131"/>
        <end position="141"/>
    </location>
</feature>
<feature type="region of interest" description="Disordered" evidence="1">
    <location>
        <begin position="832"/>
        <end position="881"/>
    </location>
</feature>
<dbReference type="OrthoDB" id="3363151at2759"/>
<feature type="region of interest" description="Disordered" evidence="1">
    <location>
        <begin position="302"/>
        <end position="344"/>
    </location>
</feature>
<evidence type="ECO:0000313" key="3">
    <source>
        <dbReference type="EMBL" id="KIV84509.1"/>
    </source>
</evidence>